<feature type="domain" description="CCDC92/74 N-terminal" evidence="3">
    <location>
        <begin position="65"/>
        <end position="108"/>
    </location>
</feature>
<feature type="non-terminal residue" evidence="5">
    <location>
        <position position="182"/>
    </location>
</feature>
<comment type="caution">
    <text evidence="5">The sequence shown here is derived from an EMBL/GenBank/DDBJ whole genome shotgun (WGS) entry which is preliminary data.</text>
</comment>
<protein>
    <submittedName>
        <fullName evidence="5">Coiled-coil domain-containing protein 74A-like</fullName>
    </submittedName>
</protein>
<evidence type="ECO:0000259" key="4">
    <source>
        <dbReference type="Pfam" id="PF14917"/>
    </source>
</evidence>
<dbReference type="Proteomes" id="UP001230051">
    <property type="component" value="Unassembled WGS sequence"/>
</dbReference>
<dbReference type="PANTHER" id="PTHR14882">
    <property type="entry name" value="COILED-COIL DOMAIN-CONTAINING 74A"/>
    <property type="match status" value="1"/>
</dbReference>
<dbReference type="EMBL" id="JAGXEW010000152">
    <property type="protein sequence ID" value="KAK1145483.1"/>
    <property type="molecule type" value="Genomic_DNA"/>
</dbReference>
<evidence type="ECO:0000313" key="6">
    <source>
        <dbReference type="Proteomes" id="UP001230051"/>
    </source>
</evidence>
<dbReference type="Pfam" id="PF14916">
    <property type="entry name" value="CCDC92"/>
    <property type="match status" value="1"/>
</dbReference>
<dbReference type="Pfam" id="PF14917">
    <property type="entry name" value="CCDC74_C"/>
    <property type="match status" value="1"/>
</dbReference>
<evidence type="ECO:0000259" key="3">
    <source>
        <dbReference type="Pfam" id="PF14916"/>
    </source>
</evidence>
<keyword evidence="6" id="KW-1185">Reference proteome</keyword>
<feature type="domain" description="Coiled coil protein 74 C-terminal" evidence="4">
    <location>
        <begin position="136"/>
        <end position="167"/>
    </location>
</feature>
<name>A0AAD8CFN4_ACIOX</name>
<gene>
    <name evidence="5" type="ORF">AOXY_G36172</name>
</gene>
<accession>A0AAD8CFN4</accession>
<dbReference type="InterPro" id="IPR039496">
    <property type="entry name" value="CCDC92/74_N"/>
</dbReference>
<dbReference type="InterPro" id="IPR040370">
    <property type="entry name" value="CCDC74A/CCDC74B/CCDC92"/>
</dbReference>
<evidence type="ECO:0000256" key="2">
    <source>
        <dbReference type="SAM" id="Coils"/>
    </source>
</evidence>
<dbReference type="InterPro" id="IPR029422">
    <property type="entry name" value="CCDC74_C"/>
</dbReference>
<dbReference type="AlphaFoldDB" id="A0AAD8CFN4"/>
<evidence type="ECO:0000256" key="1">
    <source>
        <dbReference type="ARBA" id="ARBA00023054"/>
    </source>
</evidence>
<proteinExistence type="predicted"/>
<dbReference type="PANTHER" id="PTHR14882:SF5">
    <property type="entry name" value="COILED-COIL DOMAIN CONTAINING 74A"/>
    <property type="match status" value="1"/>
</dbReference>
<feature type="coiled-coil region" evidence="2">
    <location>
        <begin position="60"/>
        <end position="105"/>
    </location>
</feature>
<organism evidence="5 6">
    <name type="scientific">Acipenser oxyrinchus oxyrinchus</name>
    <dbReference type="NCBI Taxonomy" id="40147"/>
    <lineage>
        <taxon>Eukaryota</taxon>
        <taxon>Metazoa</taxon>
        <taxon>Chordata</taxon>
        <taxon>Craniata</taxon>
        <taxon>Vertebrata</taxon>
        <taxon>Euteleostomi</taxon>
        <taxon>Actinopterygii</taxon>
        <taxon>Chondrostei</taxon>
        <taxon>Acipenseriformes</taxon>
        <taxon>Acipenseridae</taxon>
        <taxon>Acipenser</taxon>
    </lineage>
</organism>
<evidence type="ECO:0000313" key="5">
    <source>
        <dbReference type="EMBL" id="KAK1145483.1"/>
    </source>
</evidence>
<keyword evidence="1 2" id="KW-0175">Coiled coil</keyword>
<reference evidence="5" key="1">
    <citation type="submission" date="2022-02" db="EMBL/GenBank/DDBJ databases">
        <title>Atlantic sturgeon de novo genome assembly.</title>
        <authorList>
            <person name="Stock M."/>
            <person name="Klopp C."/>
            <person name="Guiguen Y."/>
            <person name="Cabau C."/>
            <person name="Parinello H."/>
            <person name="Santidrian Yebra-Pimentel E."/>
            <person name="Kuhl H."/>
            <person name="Dirks R.P."/>
            <person name="Guessner J."/>
            <person name="Wuertz S."/>
            <person name="Du K."/>
            <person name="Schartl M."/>
        </authorList>
    </citation>
    <scope>NUCLEOTIDE SEQUENCE</scope>
    <source>
        <strain evidence="5">STURGEONOMICS-FGT-2020</strain>
        <tissue evidence="5">Whole blood</tissue>
    </source>
</reference>
<sequence length="182" mass="20805">YNTDMSNSSLPPMGNLPQWSRVMYLDKARYPRPFPRDALQPLTCPTAFGPGKLSHAQDCMDSDQNRAPKLEQSLQFLQQQHSETLEKLHEEIEQLKRQNKGKLLVSPPTNAHSILPIPEHSQGLITSLHPLMIQYSPFQVPRPPTLQECEVIIRQLYNANSIQSQEVGMEIYSAHYKPFLIC</sequence>